<protein>
    <submittedName>
        <fullName evidence="8">Exosome complex</fullName>
    </submittedName>
</protein>
<evidence type="ECO:0000313" key="9">
    <source>
        <dbReference type="Proteomes" id="UP001307889"/>
    </source>
</evidence>
<keyword evidence="3" id="KW-0698">rRNA processing</keyword>
<evidence type="ECO:0000256" key="4">
    <source>
        <dbReference type="ARBA" id="ARBA00022835"/>
    </source>
</evidence>
<comment type="similarity">
    <text evidence="2">Belongs to the RNase PH family.</text>
</comment>
<sequence length="224" mass="24686">MDLEVESDDFVGWTGRPIKCEINVLSKPEGSCIFSQGGTVVMAALYGPHEIKHGKIQTEETPAFQMSYRSKKGPPSNESRSLEELIKTACESVVFTRTFARHELTLVVQEMQNCGGILSCAINAGCLAMINSGVDMQHLVLAVTACLTNDNRIVVDPDESQLKSAKMSMEVAFDSELFNVIMVNSQGTSSVEEYQNTIGKCRESARILKEYFKSVVKKYAEALL</sequence>
<dbReference type="InterPro" id="IPR027408">
    <property type="entry name" value="PNPase/RNase_PH_dom_sf"/>
</dbReference>
<evidence type="ECO:0000256" key="2">
    <source>
        <dbReference type="ARBA" id="ARBA00006678"/>
    </source>
</evidence>
<dbReference type="InterPro" id="IPR015847">
    <property type="entry name" value="ExoRNase_PH_dom2"/>
</dbReference>
<dbReference type="EMBL" id="AP028912">
    <property type="protein sequence ID" value="BES93870.1"/>
    <property type="molecule type" value="Genomic_DNA"/>
</dbReference>
<evidence type="ECO:0000259" key="6">
    <source>
        <dbReference type="Pfam" id="PF01138"/>
    </source>
</evidence>
<feature type="domain" description="Exoribonuclease phosphorolytic" evidence="7">
    <location>
        <begin position="138"/>
        <end position="191"/>
    </location>
</feature>
<dbReference type="InterPro" id="IPR036345">
    <property type="entry name" value="ExoRNase_PH_dom2_sf"/>
</dbReference>
<evidence type="ECO:0000256" key="5">
    <source>
        <dbReference type="ARBA" id="ARBA00023242"/>
    </source>
</evidence>
<evidence type="ECO:0000256" key="3">
    <source>
        <dbReference type="ARBA" id="ARBA00022552"/>
    </source>
</evidence>
<reference evidence="8 9" key="1">
    <citation type="submission" date="2023-09" db="EMBL/GenBank/DDBJ databases">
        <title>Nesidiocoris tenuis whole genome shotgun sequence.</title>
        <authorList>
            <person name="Shibata T."/>
            <person name="Shimoda M."/>
            <person name="Kobayashi T."/>
            <person name="Uehara T."/>
        </authorList>
    </citation>
    <scope>NUCLEOTIDE SEQUENCE [LARGE SCALE GENOMIC DNA]</scope>
    <source>
        <strain evidence="8 9">Japan</strain>
    </source>
</reference>
<dbReference type="SUPFAM" id="SSF55666">
    <property type="entry name" value="Ribonuclease PH domain 2-like"/>
    <property type="match status" value="1"/>
</dbReference>
<dbReference type="Pfam" id="PF03725">
    <property type="entry name" value="RNase_PH_C"/>
    <property type="match status" value="1"/>
</dbReference>
<keyword evidence="4" id="KW-0271">Exosome</keyword>
<feature type="domain" description="Exoribonuclease phosphorolytic" evidence="6">
    <location>
        <begin position="15"/>
        <end position="134"/>
    </location>
</feature>
<evidence type="ECO:0000256" key="1">
    <source>
        <dbReference type="ARBA" id="ARBA00004123"/>
    </source>
</evidence>
<dbReference type="Gene3D" id="3.30.230.70">
    <property type="entry name" value="GHMP Kinase, N-terminal domain"/>
    <property type="match status" value="1"/>
</dbReference>
<accession>A0ABN7ASG4</accession>
<dbReference type="InterPro" id="IPR020568">
    <property type="entry name" value="Ribosomal_Su5_D2-typ_SF"/>
</dbReference>
<proteinExistence type="inferred from homology"/>
<organism evidence="8 9">
    <name type="scientific">Nesidiocoris tenuis</name>
    <dbReference type="NCBI Taxonomy" id="355587"/>
    <lineage>
        <taxon>Eukaryota</taxon>
        <taxon>Metazoa</taxon>
        <taxon>Ecdysozoa</taxon>
        <taxon>Arthropoda</taxon>
        <taxon>Hexapoda</taxon>
        <taxon>Insecta</taxon>
        <taxon>Pterygota</taxon>
        <taxon>Neoptera</taxon>
        <taxon>Paraneoptera</taxon>
        <taxon>Hemiptera</taxon>
        <taxon>Heteroptera</taxon>
        <taxon>Panheteroptera</taxon>
        <taxon>Cimicomorpha</taxon>
        <taxon>Miridae</taxon>
        <taxon>Dicyphina</taxon>
        <taxon>Nesidiocoris</taxon>
    </lineage>
</organism>
<dbReference type="PANTHER" id="PTHR11953:SF1">
    <property type="entry name" value="EXOSOME COMPLEX COMPONENT RRP46"/>
    <property type="match status" value="1"/>
</dbReference>
<dbReference type="CDD" id="cd11372">
    <property type="entry name" value="RNase_PH_RRP46"/>
    <property type="match status" value="1"/>
</dbReference>
<gene>
    <name evidence="8" type="ORF">NTJ_06681</name>
</gene>
<dbReference type="InterPro" id="IPR001247">
    <property type="entry name" value="ExoRNase_PH_dom1"/>
</dbReference>
<dbReference type="InterPro" id="IPR050080">
    <property type="entry name" value="RNase_PH"/>
</dbReference>
<keyword evidence="5" id="KW-0539">Nucleus</keyword>
<evidence type="ECO:0000259" key="7">
    <source>
        <dbReference type="Pfam" id="PF03725"/>
    </source>
</evidence>
<dbReference type="Proteomes" id="UP001307889">
    <property type="component" value="Chromosome 4"/>
</dbReference>
<evidence type="ECO:0000313" key="8">
    <source>
        <dbReference type="EMBL" id="BES93870.1"/>
    </source>
</evidence>
<name>A0ABN7ASG4_9HEMI</name>
<dbReference type="SUPFAM" id="SSF54211">
    <property type="entry name" value="Ribosomal protein S5 domain 2-like"/>
    <property type="match status" value="1"/>
</dbReference>
<dbReference type="PANTHER" id="PTHR11953">
    <property type="entry name" value="EXOSOME COMPLEX COMPONENT"/>
    <property type="match status" value="1"/>
</dbReference>
<dbReference type="Pfam" id="PF01138">
    <property type="entry name" value="RNase_PH"/>
    <property type="match status" value="1"/>
</dbReference>
<comment type="subcellular location">
    <subcellularLocation>
        <location evidence="1">Nucleus</location>
    </subcellularLocation>
</comment>
<keyword evidence="9" id="KW-1185">Reference proteome</keyword>